<dbReference type="Proteomes" id="UP000034681">
    <property type="component" value="Unassembled WGS sequence"/>
</dbReference>
<organism evidence="1 2">
    <name type="scientific">Prochlorothrix hollandica PCC 9006 = CALU 1027</name>
    <dbReference type="NCBI Taxonomy" id="317619"/>
    <lineage>
        <taxon>Bacteria</taxon>
        <taxon>Bacillati</taxon>
        <taxon>Cyanobacteriota</taxon>
        <taxon>Cyanophyceae</taxon>
        <taxon>Prochlorotrichales</taxon>
        <taxon>Prochlorotrichaceae</taxon>
        <taxon>Prochlorothrix</taxon>
    </lineage>
</organism>
<keyword evidence="2" id="KW-1185">Reference proteome</keyword>
<evidence type="ECO:0000313" key="2">
    <source>
        <dbReference type="Proteomes" id="UP000034681"/>
    </source>
</evidence>
<evidence type="ECO:0008006" key="3">
    <source>
        <dbReference type="Google" id="ProtNLM"/>
    </source>
</evidence>
<accession>A0A0M2Q1U5</accession>
<sequence length="116" mass="12936">MARRSPHPPIASPDFEQALVTLGEQLEGLRQRYQSVCADQQRQGELRQALGIEAAETVDPELAATLGELQRELTELEARLDSQFMSWDGVGTLFWQVVRFVGLGLVLGWGLRSWVG</sequence>
<comment type="caution">
    <text evidence="1">The sequence shown here is derived from an EMBL/GenBank/DDBJ whole genome shotgun (WGS) entry which is preliminary data.</text>
</comment>
<proteinExistence type="predicted"/>
<dbReference type="RefSeq" id="WP_017713446.1">
    <property type="nucleotide sequence ID" value="NZ_KB235941.1"/>
</dbReference>
<dbReference type="STRING" id="317619.GCA_000332315_03210"/>
<dbReference type="EMBL" id="AJTX02000002">
    <property type="protein sequence ID" value="KKJ00929.1"/>
    <property type="molecule type" value="Genomic_DNA"/>
</dbReference>
<dbReference type="AlphaFoldDB" id="A0A0M2Q1U5"/>
<evidence type="ECO:0000313" key="1">
    <source>
        <dbReference type="EMBL" id="KKJ00929.1"/>
    </source>
</evidence>
<protein>
    <recommendedName>
        <fullName evidence="3">DUF2203 domain-containing protein</fullName>
    </recommendedName>
</protein>
<gene>
    <name evidence="1" type="ORF">PROH_00300</name>
</gene>
<name>A0A0M2Q1U5_PROHO</name>
<reference evidence="1" key="1">
    <citation type="submission" date="2012-04" db="EMBL/GenBank/DDBJ databases">
        <authorList>
            <person name="Borisov I.G."/>
            <person name="Ivanikova N.V."/>
            <person name="Pinevich A.V."/>
        </authorList>
    </citation>
    <scope>NUCLEOTIDE SEQUENCE</scope>
    <source>
        <strain evidence="1">CALU 1027</strain>
    </source>
</reference>